<dbReference type="GO" id="GO:0050694">
    <property type="term" value="F:galactose 3-O-sulfotransferase activity"/>
    <property type="evidence" value="ECO:0000318"/>
    <property type="project" value="GO_Central"/>
</dbReference>
<dbReference type="KEGG" id="xla:108703517"/>
<evidence type="ECO:0000256" key="4">
    <source>
        <dbReference type="ARBA" id="ARBA00022692"/>
    </source>
</evidence>
<dbReference type="InterPro" id="IPR027417">
    <property type="entry name" value="P-loop_NTPase"/>
</dbReference>
<keyword evidence="7" id="KW-0333">Golgi apparatus</keyword>
<proteinExistence type="inferred from homology"/>
<evidence type="ECO:0000256" key="9">
    <source>
        <dbReference type="ARBA" id="ARBA00023180"/>
    </source>
</evidence>
<evidence type="ECO:0000256" key="10">
    <source>
        <dbReference type="SAM" id="MobiDB-lite"/>
    </source>
</evidence>
<keyword evidence="4 11" id="KW-0812">Transmembrane</keyword>
<dbReference type="Pfam" id="PF06990">
    <property type="entry name" value="Gal-3-0_sulfotr"/>
    <property type="match status" value="1"/>
</dbReference>
<dbReference type="AlphaFoldDB" id="A0A8J0U2D3"/>
<dbReference type="SUPFAM" id="SSF69349">
    <property type="entry name" value="Phage fibre proteins"/>
    <property type="match status" value="1"/>
</dbReference>
<keyword evidence="3" id="KW-0808">Transferase</keyword>
<feature type="compositionally biased region" description="Polar residues" evidence="10">
    <location>
        <begin position="1"/>
        <end position="14"/>
    </location>
</feature>
<dbReference type="Proteomes" id="UP000186698">
    <property type="component" value="Chromosome 3S"/>
</dbReference>
<evidence type="ECO:0000256" key="11">
    <source>
        <dbReference type="SAM" id="Phobius"/>
    </source>
</evidence>
<evidence type="ECO:0000256" key="8">
    <source>
        <dbReference type="ARBA" id="ARBA00023136"/>
    </source>
</evidence>
<evidence type="ECO:0000313" key="13">
    <source>
        <dbReference type="RefSeq" id="XP_018095175.2"/>
    </source>
</evidence>
<dbReference type="SUPFAM" id="SSF52540">
    <property type="entry name" value="P-loop containing nucleoside triphosphate hydrolases"/>
    <property type="match status" value="1"/>
</dbReference>
<accession>A0A8J0U2D3</accession>
<keyword evidence="9" id="KW-0325">Glycoprotein</keyword>
<dbReference type="OrthoDB" id="514299at2759"/>
<comment type="similarity">
    <text evidence="2">Belongs to the galactose-3-O-sulfotransferase family.</text>
</comment>
<evidence type="ECO:0000313" key="12">
    <source>
        <dbReference type="Proteomes" id="UP000186698"/>
    </source>
</evidence>
<feature type="region of interest" description="Disordered" evidence="10">
    <location>
        <begin position="438"/>
        <end position="466"/>
    </location>
</feature>
<dbReference type="PANTHER" id="PTHR14647">
    <property type="entry name" value="GALACTOSE-3-O-SULFOTRANSFERASE"/>
    <property type="match status" value="1"/>
</dbReference>
<keyword evidence="6 11" id="KW-1133">Transmembrane helix</keyword>
<dbReference type="GO" id="GO:0000139">
    <property type="term" value="C:Golgi membrane"/>
    <property type="evidence" value="ECO:0007669"/>
    <property type="project" value="UniProtKB-SubCell"/>
</dbReference>
<keyword evidence="5" id="KW-0735">Signal-anchor</keyword>
<sequence length="593" mass="67544">MGNVSGRSSLSRATSLRVRGGETSETSTRDPCISEGTMRLVRYYRQIILKLWPFILLTVGVSVWFLGTDTHQRRFLGLCAPSYISRTCRAKNNIMFLKTHKTAGSSILNILHRYGDRNSLNFALPYERDFKYSHYFNASLVKGYHNASQPPYHILCHHMRFNLSEVRKVMTSDAFYFTILRDPAAMAESAFSYYRLYCPTFKTAPNLKAFIYNTSLYYQPNNESHHYARNLLWFDLGFDPDDIFTEDVASQGVRAVEDVFNLVLLAEYFDESIILLKEELCWELDDIVTFKLNARETPTQLEPDDIERLRAWNSLDWYLYVYFNRTFWEKVERFGRVRMDMELRRLRERRQHLAEMCLESSKPLRADQIQDEAIKPYQPKEEKILGWKVRDDLRPSTKASCIQMITPEVQYKYLLDDWQFPKDAQYRAKMQLLLQKKSGKSPWKKPEGATVNKLAVPPGNKPEVIAGNKPELVAGNEPEVPPGNKPEVVAGNKPELVAGNEPKVPSGNKTEVVAGNKPELVAGNEPKVPPGNKPEVVAGNKPELVAGNEPEVPPGNNTEVVAGNKPELVAGNEPEVPPGNKPEVVAENKLNVQ</sequence>
<dbReference type="GO" id="GO:0009247">
    <property type="term" value="P:glycolipid biosynthetic process"/>
    <property type="evidence" value="ECO:0007669"/>
    <property type="project" value="InterPro"/>
</dbReference>
<keyword evidence="12" id="KW-1185">Reference proteome</keyword>
<dbReference type="CTD" id="108703517"/>
<gene>
    <name evidence="13" type="primary">gal3st4.1.S</name>
</gene>
<dbReference type="RefSeq" id="XP_018095175.2">
    <property type="nucleotide sequence ID" value="XM_018239686.2"/>
</dbReference>
<feature type="region of interest" description="Disordered" evidence="10">
    <location>
        <begin position="472"/>
        <end position="491"/>
    </location>
</feature>
<evidence type="ECO:0000256" key="6">
    <source>
        <dbReference type="ARBA" id="ARBA00022989"/>
    </source>
</evidence>
<feature type="region of interest" description="Disordered" evidence="10">
    <location>
        <begin position="496"/>
        <end position="593"/>
    </location>
</feature>
<dbReference type="InterPro" id="IPR009729">
    <property type="entry name" value="Gal-3-0_sulfotransfrase"/>
</dbReference>
<dbReference type="GO" id="GO:0001733">
    <property type="term" value="F:galactosylceramide sulfotransferase activity"/>
    <property type="evidence" value="ECO:0007669"/>
    <property type="project" value="InterPro"/>
</dbReference>
<evidence type="ECO:0000256" key="5">
    <source>
        <dbReference type="ARBA" id="ARBA00022968"/>
    </source>
</evidence>
<evidence type="ECO:0000256" key="1">
    <source>
        <dbReference type="ARBA" id="ARBA00004323"/>
    </source>
</evidence>
<feature type="region of interest" description="Disordered" evidence="10">
    <location>
        <begin position="1"/>
        <end position="30"/>
    </location>
</feature>
<evidence type="ECO:0000256" key="3">
    <source>
        <dbReference type="ARBA" id="ARBA00022679"/>
    </source>
</evidence>
<comment type="subcellular location">
    <subcellularLocation>
        <location evidence="1">Golgi apparatus membrane</location>
        <topology evidence="1">Single-pass type II membrane protein</topology>
    </subcellularLocation>
</comment>
<reference evidence="13" key="2">
    <citation type="submission" date="2025-08" db="UniProtKB">
        <authorList>
            <consortium name="RefSeq"/>
        </authorList>
    </citation>
    <scope>IDENTIFICATION</scope>
    <source>
        <strain evidence="13">J_2021</strain>
        <tissue evidence="13">Erythrocytes</tissue>
    </source>
</reference>
<keyword evidence="8 11" id="KW-0472">Membrane</keyword>
<reference evidence="12" key="1">
    <citation type="submission" date="2024-06" db="UniProtKB">
        <authorList>
            <consortium name="RefSeq"/>
        </authorList>
    </citation>
    <scope>NUCLEOTIDE SEQUENCE [LARGE SCALE GENOMIC DNA]</scope>
    <source>
        <strain evidence="12">J_2021</strain>
    </source>
</reference>
<organism evidence="12 13">
    <name type="scientific">Xenopus laevis</name>
    <name type="common">African clawed frog</name>
    <dbReference type="NCBI Taxonomy" id="8355"/>
    <lineage>
        <taxon>Eukaryota</taxon>
        <taxon>Metazoa</taxon>
        <taxon>Chordata</taxon>
        <taxon>Craniata</taxon>
        <taxon>Vertebrata</taxon>
        <taxon>Euteleostomi</taxon>
        <taxon>Amphibia</taxon>
        <taxon>Batrachia</taxon>
        <taxon>Anura</taxon>
        <taxon>Pipoidea</taxon>
        <taxon>Pipidae</taxon>
        <taxon>Xenopodinae</taxon>
        <taxon>Xenopus</taxon>
        <taxon>Xenopus</taxon>
    </lineage>
</organism>
<evidence type="ECO:0000256" key="7">
    <source>
        <dbReference type="ARBA" id="ARBA00023034"/>
    </source>
</evidence>
<dbReference type="Gene3D" id="3.40.50.300">
    <property type="entry name" value="P-loop containing nucleotide triphosphate hydrolases"/>
    <property type="match status" value="1"/>
</dbReference>
<evidence type="ECO:0000256" key="2">
    <source>
        <dbReference type="ARBA" id="ARBA00008124"/>
    </source>
</evidence>
<dbReference type="PANTHER" id="PTHR14647:SF90">
    <property type="entry name" value="GALACTOSE-3-O-SULFOTRANSFERASE 4 ISOFORM X1"/>
    <property type="match status" value="1"/>
</dbReference>
<protein>
    <submittedName>
        <fullName evidence="13">Galactose-3-O-sulfotransferase 4</fullName>
    </submittedName>
</protein>
<dbReference type="GeneID" id="108703517"/>
<name>A0A8J0U2D3_XENLA</name>
<feature type="transmembrane region" description="Helical" evidence="11">
    <location>
        <begin position="47"/>
        <end position="67"/>
    </location>
</feature>